<dbReference type="EMBL" id="MU005766">
    <property type="protein sequence ID" value="KAF2711993.1"/>
    <property type="molecule type" value="Genomic_DNA"/>
</dbReference>
<evidence type="ECO:0000256" key="6">
    <source>
        <dbReference type="SAM" id="MobiDB-lite"/>
    </source>
</evidence>
<evidence type="ECO:0000256" key="3">
    <source>
        <dbReference type="ARBA" id="ARBA00023274"/>
    </source>
</evidence>
<dbReference type="InterPro" id="IPR037147">
    <property type="entry name" value="Ribosomal_bL28_sf"/>
</dbReference>
<comment type="function">
    <text evidence="5">Component of the mitochondrial ribosome (mitoribosome), a dedicated translation machinery responsible for the synthesis of mitochondrial genome-encoded proteins, including at least some of the essential transmembrane subunits of the mitochondrial respiratory chain. The mitoribosomes are attached to the mitochondrial inner membrane and translation products are cotranslationally integrated into the membrane.</text>
</comment>
<feature type="non-terminal residue" evidence="7">
    <location>
        <position position="279"/>
    </location>
</feature>
<evidence type="ECO:0000313" key="7">
    <source>
        <dbReference type="EMBL" id="KAF2711993.1"/>
    </source>
</evidence>
<dbReference type="Gene3D" id="2.30.170.40">
    <property type="entry name" value="Ribosomal protein L28/L24"/>
    <property type="match status" value="1"/>
</dbReference>
<dbReference type="Pfam" id="PF00830">
    <property type="entry name" value="Ribosomal_L28"/>
    <property type="match status" value="1"/>
</dbReference>
<dbReference type="InterPro" id="IPR034704">
    <property type="entry name" value="Ribosomal_bL28/bL31-like_sf"/>
</dbReference>
<dbReference type="FunFam" id="2.30.170.40:FF:000003">
    <property type="entry name" value="54S ribosomal protein L24"/>
    <property type="match status" value="1"/>
</dbReference>
<dbReference type="GO" id="GO:0005762">
    <property type="term" value="C:mitochondrial large ribosomal subunit"/>
    <property type="evidence" value="ECO:0007669"/>
    <property type="project" value="TreeGrafter"/>
</dbReference>
<sequence length="279" mass="31720">MPPRCQSISGSLFTVRSLFRAAQSTPRTFTTSSPLRDQDLDDEFDDEVIENDPLRRPKGGDLGSHLPKHILGNTDQIPPYPYGPALLYKQSNSGLYGGQMIQFGNNVSPDTETKTRRNWKPNVLNKNIYSIALKKKIRLRVTAGVLKIIDREGGLDEYLLKESETRIKELGPMGWALRWRIMQTPDIIARFRADAEARGLSQSTIDSYWPSVEILKERAAAVEQMQKEQSVREGLSADSDEEDRLAWRAAKRYLKRGIVNDLEDGLKLAFLRSERRLDS</sequence>
<dbReference type="Proteomes" id="UP000799428">
    <property type="component" value="Unassembled WGS sequence"/>
</dbReference>
<accession>A0A6G1KH87</accession>
<dbReference type="GO" id="GO:0003735">
    <property type="term" value="F:structural constituent of ribosome"/>
    <property type="evidence" value="ECO:0007669"/>
    <property type="project" value="InterPro"/>
</dbReference>
<evidence type="ECO:0000256" key="5">
    <source>
        <dbReference type="ARBA" id="ARBA00037226"/>
    </source>
</evidence>
<organism evidence="7 8">
    <name type="scientific">Pleomassaria siparia CBS 279.74</name>
    <dbReference type="NCBI Taxonomy" id="1314801"/>
    <lineage>
        <taxon>Eukaryota</taxon>
        <taxon>Fungi</taxon>
        <taxon>Dikarya</taxon>
        <taxon>Ascomycota</taxon>
        <taxon>Pezizomycotina</taxon>
        <taxon>Dothideomycetes</taxon>
        <taxon>Pleosporomycetidae</taxon>
        <taxon>Pleosporales</taxon>
        <taxon>Pleomassariaceae</taxon>
        <taxon>Pleomassaria</taxon>
    </lineage>
</organism>
<dbReference type="SUPFAM" id="SSF143800">
    <property type="entry name" value="L28p-like"/>
    <property type="match status" value="1"/>
</dbReference>
<evidence type="ECO:0000256" key="2">
    <source>
        <dbReference type="ARBA" id="ARBA00022980"/>
    </source>
</evidence>
<keyword evidence="2" id="KW-0689">Ribosomal protein</keyword>
<dbReference type="OrthoDB" id="361870at2759"/>
<evidence type="ECO:0000313" key="8">
    <source>
        <dbReference type="Proteomes" id="UP000799428"/>
    </source>
</evidence>
<reference evidence="7" key="1">
    <citation type="journal article" date="2020" name="Stud. Mycol.">
        <title>101 Dothideomycetes genomes: a test case for predicting lifestyles and emergence of pathogens.</title>
        <authorList>
            <person name="Haridas S."/>
            <person name="Albert R."/>
            <person name="Binder M."/>
            <person name="Bloem J."/>
            <person name="Labutti K."/>
            <person name="Salamov A."/>
            <person name="Andreopoulos B."/>
            <person name="Baker S."/>
            <person name="Barry K."/>
            <person name="Bills G."/>
            <person name="Bluhm B."/>
            <person name="Cannon C."/>
            <person name="Castanera R."/>
            <person name="Culley D."/>
            <person name="Daum C."/>
            <person name="Ezra D."/>
            <person name="Gonzalez J."/>
            <person name="Henrissat B."/>
            <person name="Kuo A."/>
            <person name="Liang C."/>
            <person name="Lipzen A."/>
            <person name="Lutzoni F."/>
            <person name="Magnuson J."/>
            <person name="Mondo S."/>
            <person name="Nolan M."/>
            <person name="Ohm R."/>
            <person name="Pangilinan J."/>
            <person name="Park H.-J."/>
            <person name="Ramirez L."/>
            <person name="Alfaro M."/>
            <person name="Sun H."/>
            <person name="Tritt A."/>
            <person name="Yoshinaga Y."/>
            <person name="Zwiers L.-H."/>
            <person name="Turgeon B."/>
            <person name="Goodwin S."/>
            <person name="Spatafora J."/>
            <person name="Crous P."/>
            <person name="Grigoriev I."/>
        </authorList>
    </citation>
    <scope>NUCLEOTIDE SEQUENCE</scope>
    <source>
        <strain evidence="7">CBS 279.74</strain>
    </source>
</reference>
<feature type="region of interest" description="Disordered" evidence="6">
    <location>
        <begin position="23"/>
        <end position="42"/>
    </location>
</feature>
<dbReference type="PANTHER" id="PTHR13528:SF2">
    <property type="entry name" value="LARGE RIBOSOMAL SUBUNIT PROTEIN BL28M"/>
    <property type="match status" value="1"/>
</dbReference>
<comment type="similarity">
    <text evidence="1">Belongs to the bacterial ribosomal protein bL28 family.</text>
</comment>
<keyword evidence="8" id="KW-1185">Reference proteome</keyword>
<proteinExistence type="inferred from homology"/>
<feature type="compositionally biased region" description="Polar residues" evidence="6">
    <location>
        <begin position="23"/>
        <end position="35"/>
    </location>
</feature>
<keyword evidence="3" id="KW-0687">Ribonucleoprotein</keyword>
<dbReference type="InterPro" id="IPR026569">
    <property type="entry name" value="Ribosomal_bL28"/>
</dbReference>
<gene>
    <name evidence="7" type="ORF">K504DRAFT_348052</name>
</gene>
<evidence type="ECO:0000256" key="4">
    <source>
        <dbReference type="ARBA" id="ARBA00035269"/>
    </source>
</evidence>
<dbReference type="PANTHER" id="PTHR13528">
    <property type="entry name" value="39S RIBOSOMAL PROTEIN L28, MITOCHONDRIAL"/>
    <property type="match status" value="1"/>
</dbReference>
<name>A0A6G1KH87_9PLEO</name>
<dbReference type="AlphaFoldDB" id="A0A6G1KH87"/>
<evidence type="ECO:0000256" key="1">
    <source>
        <dbReference type="ARBA" id="ARBA00008760"/>
    </source>
</evidence>
<protein>
    <recommendedName>
        <fullName evidence="4">Large ribosomal subunit protein bL28m</fullName>
    </recommendedName>
</protein>